<protein>
    <submittedName>
        <fullName evidence="3">Macrophage mannose receptor 1-like protein</fullName>
    </submittedName>
</protein>
<sequence>MVKENGCYTNELFQEAKEEVVVVDKGDEDALFVALGQAELELALFAGTVAAVKLEQIVQQLADVGVAHKKVQAVQQQIDKVFACGLVQAALSLADAVAVPEAGLAEQLWGAMIPTVEVRETVFEILDAVALEEKLHELCWMAACSIVGHAAQGAHDRVFPHSVEKMLQSLRVLIQCYRALCSISECVQRQYHFINEMKTWTEAQRYCREKYTDLATTDNMNDMNELKKSMDVEGLQHVWIGLQKTGRDQWQWSSGEPVVYLDWEHSQPEGRDYCAMMRGGQWHDFPCSETKPFICNNNKLIVINENLTWTEALKYCRENHMDLVSVHSEEIQHRVMNVVKRATTAAVWLGLRHSCTVGIWFWVSGQTVCYQNWAPGNGISEEDCEHTVRSGAVQSGSGQRWISLPETDKLNFICSRY</sequence>
<feature type="domain" description="C-type lectin" evidence="2">
    <location>
        <begin position="308"/>
        <end position="415"/>
    </location>
</feature>
<gene>
    <name evidence="3" type="ORF">ROHU_035741</name>
</gene>
<dbReference type="SUPFAM" id="SSF56436">
    <property type="entry name" value="C-type lectin-like"/>
    <property type="match status" value="2"/>
</dbReference>
<dbReference type="InterPro" id="IPR016187">
    <property type="entry name" value="CTDL_fold"/>
</dbReference>
<proteinExistence type="predicted"/>
<evidence type="ECO:0000313" key="4">
    <source>
        <dbReference type="Proteomes" id="UP000290572"/>
    </source>
</evidence>
<dbReference type="EMBL" id="QBIY01013462">
    <property type="protein sequence ID" value="RXN04092.1"/>
    <property type="molecule type" value="Genomic_DNA"/>
</dbReference>
<dbReference type="CDD" id="cd00037">
    <property type="entry name" value="CLECT"/>
    <property type="match status" value="1"/>
</dbReference>
<evidence type="ECO:0000256" key="1">
    <source>
        <dbReference type="ARBA" id="ARBA00023157"/>
    </source>
</evidence>
<keyword evidence="3" id="KW-0675">Receptor</keyword>
<dbReference type="PANTHER" id="PTHR45784:SF3">
    <property type="entry name" value="C-TYPE LECTIN DOMAIN FAMILY 4 MEMBER K-LIKE-RELATED"/>
    <property type="match status" value="1"/>
</dbReference>
<dbReference type="PROSITE" id="PS50041">
    <property type="entry name" value="C_TYPE_LECTIN_2"/>
    <property type="match status" value="2"/>
</dbReference>
<dbReference type="InterPro" id="IPR018378">
    <property type="entry name" value="C-type_lectin_CS"/>
</dbReference>
<dbReference type="SMART" id="SM00034">
    <property type="entry name" value="CLECT"/>
    <property type="match status" value="2"/>
</dbReference>
<dbReference type="Proteomes" id="UP000290572">
    <property type="component" value="Unassembled WGS sequence"/>
</dbReference>
<dbReference type="AlphaFoldDB" id="A0A498L756"/>
<reference evidence="3 4" key="1">
    <citation type="submission" date="2018-03" db="EMBL/GenBank/DDBJ databases">
        <title>Draft genome sequence of Rohu Carp (Labeo rohita).</title>
        <authorList>
            <person name="Das P."/>
            <person name="Kushwaha B."/>
            <person name="Joshi C.G."/>
            <person name="Kumar D."/>
            <person name="Nagpure N.S."/>
            <person name="Sahoo L."/>
            <person name="Das S.P."/>
            <person name="Bit A."/>
            <person name="Patnaik S."/>
            <person name="Meher P.K."/>
            <person name="Jayasankar P."/>
            <person name="Koringa P.G."/>
            <person name="Patel N.V."/>
            <person name="Hinsu A.T."/>
            <person name="Kumar R."/>
            <person name="Pandey M."/>
            <person name="Agarwal S."/>
            <person name="Srivastava S."/>
            <person name="Singh M."/>
            <person name="Iquebal M.A."/>
            <person name="Jaiswal S."/>
            <person name="Angadi U.B."/>
            <person name="Kumar N."/>
            <person name="Raza M."/>
            <person name="Shah T.M."/>
            <person name="Rai A."/>
            <person name="Jena J.K."/>
        </authorList>
    </citation>
    <scope>NUCLEOTIDE SEQUENCE [LARGE SCALE GENOMIC DNA]</scope>
    <source>
        <strain evidence="3">DASCIFA01</strain>
        <tissue evidence="3">Testis</tissue>
    </source>
</reference>
<keyword evidence="1" id="KW-1015">Disulfide bond</keyword>
<dbReference type="PROSITE" id="PS00615">
    <property type="entry name" value="C_TYPE_LECTIN_1"/>
    <property type="match status" value="1"/>
</dbReference>
<keyword evidence="4" id="KW-1185">Reference proteome</keyword>
<name>A0A498L756_LABRO</name>
<evidence type="ECO:0000259" key="2">
    <source>
        <dbReference type="PROSITE" id="PS50041"/>
    </source>
</evidence>
<dbReference type="STRING" id="84645.A0A498L756"/>
<comment type="caution">
    <text evidence="3">The sequence shown here is derived from an EMBL/GenBank/DDBJ whole genome shotgun (WGS) entry which is preliminary data.</text>
</comment>
<accession>A0A498L756</accession>
<evidence type="ECO:0000313" key="3">
    <source>
        <dbReference type="EMBL" id="RXN04092.1"/>
    </source>
</evidence>
<dbReference type="Pfam" id="PF00059">
    <property type="entry name" value="Lectin_C"/>
    <property type="match status" value="2"/>
</dbReference>
<organism evidence="3 4">
    <name type="scientific">Labeo rohita</name>
    <name type="common">Indian major carp</name>
    <name type="synonym">Cyprinus rohita</name>
    <dbReference type="NCBI Taxonomy" id="84645"/>
    <lineage>
        <taxon>Eukaryota</taxon>
        <taxon>Metazoa</taxon>
        <taxon>Chordata</taxon>
        <taxon>Craniata</taxon>
        <taxon>Vertebrata</taxon>
        <taxon>Euteleostomi</taxon>
        <taxon>Actinopterygii</taxon>
        <taxon>Neopterygii</taxon>
        <taxon>Teleostei</taxon>
        <taxon>Ostariophysi</taxon>
        <taxon>Cypriniformes</taxon>
        <taxon>Cyprinidae</taxon>
        <taxon>Labeoninae</taxon>
        <taxon>Labeonini</taxon>
        <taxon>Labeo</taxon>
    </lineage>
</organism>
<feature type="domain" description="C-type lectin" evidence="2">
    <location>
        <begin position="191"/>
        <end position="296"/>
    </location>
</feature>
<dbReference type="CDD" id="cd03602">
    <property type="entry name" value="CLECT_1"/>
    <property type="match status" value="1"/>
</dbReference>
<dbReference type="Gene3D" id="3.10.100.10">
    <property type="entry name" value="Mannose-Binding Protein A, subunit A"/>
    <property type="match status" value="2"/>
</dbReference>
<dbReference type="PANTHER" id="PTHR45784">
    <property type="entry name" value="C-TYPE LECTIN DOMAIN FAMILY 20 MEMBER A-RELATED"/>
    <property type="match status" value="1"/>
</dbReference>
<dbReference type="InterPro" id="IPR001304">
    <property type="entry name" value="C-type_lectin-like"/>
</dbReference>
<dbReference type="InterPro" id="IPR016186">
    <property type="entry name" value="C-type_lectin-like/link_sf"/>
</dbReference>